<feature type="transmembrane region" description="Helical" evidence="1">
    <location>
        <begin position="40"/>
        <end position="63"/>
    </location>
</feature>
<organism evidence="2 3">
    <name type="scientific">Stephania yunnanensis</name>
    <dbReference type="NCBI Taxonomy" id="152371"/>
    <lineage>
        <taxon>Eukaryota</taxon>
        <taxon>Viridiplantae</taxon>
        <taxon>Streptophyta</taxon>
        <taxon>Embryophyta</taxon>
        <taxon>Tracheophyta</taxon>
        <taxon>Spermatophyta</taxon>
        <taxon>Magnoliopsida</taxon>
        <taxon>Ranunculales</taxon>
        <taxon>Menispermaceae</taxon>
        <taxon>Menispermoideae</taxon>
        <taxon>Cissampelideae</taxon>
        <taxon>Stephania</taxon>
    </lineage>
</organism>
<name>A0AAP0EQU0_9MAGN</name>
<feature type="transmembrane region" description="Helical" evidence="1">
    <location>
        <begin position="111"/>
        <end position="137"/>
    </location>
</feature>
<evidence type="ECO:0000256" key="1">
    <source>
        <dbReference type="SAM" id="Phobius"/>
    </source>
</evidence>
<evidence type="ECO:0008006" key="4">
    <source>
        <dbReference type="Google" id="ProtNLM"/>
    </source>
</evidence>
<dbReference type="Proteomes" id="UP001420932">
    <property type="component" value="Unassembled WGS sequence"/>
</dbReference>
<dbReference type="PANTHER" id="PTHR33133:SF1">
    <property type="entry name" value="EXPRESSED PROTEIN-RELATED"/>
    <property type="match status" value="1"/>
</dbReference>
<feature type="transmembrane region" description="Helical" evidence="1">
    <location>
        <begin position="193"/>
        <end position="212"/>
    </location>
</feature>
<dbReference type="AlphaFoldDB" id="A0AAP0EQU0"/>
<reference evidence="2 3" key="1">
    <citation type="submission" date="2024-01" db="EMBL/GenBank/DDBJ databases">
        <title>Genome assemblies of Stephania.</title>
        <authorList>
            <person name="Yang L."/>
        </authorList>
    </citation>
    <scope>NUCLEOTIDE SEQUENCE [LARGE SCALE GENOMIC DNA]</scope>
    <source>
        <strain evidence="2">YNDBR</strain>
        <tissue evidence="2">Leaf</tissue>
    </source>
</reference>
<accession>A0AAP0EQU0</accession>
<keyword evidence="1" id="KW-0472">Membrane</keyword>
<gene>
    <name evidence="2" type="ORF">Syun_025005</name>
</gene>
<comment type="caution">
    <text evidence="2">The sequence shown here is derived from an EMBL/GenBank/DDBJ whole genome shotgun (WGS) entry which is preliminary data.</text>
</comment>
<feature type="transmembrane region" description="Helical" evidence="1">
    <location>
        <begin position="247"/>
        <end position="266"/>
    </location>
</feature>
<feature type="transmembrane region" description="Helical" evidence="1">
    <location>
        <begin position="272"/>
        <end position="299"/>
    </location>
</feature>
<keyword evidence="1" id="KW-0812">Transmembrane</keyword>
<keyword evidence="1" id="KW-1133">Transmembrane helix</keyword>
<dbReference type="PANTHER" id="PTHR33133">
    <property type="entry name" value="OS08G0107100 PROTEIN-RELATED"/>
    <property type="match status" value="1"/>
</dbReference>
<evidence type="ECO:0000313" key="2">
    <source>
        <dbReference type="EMBL" id="KAK9097960.1"/>
    </source>
</evidence>
<feature type="transmembrane region" description="Helical" evidence="1">
    <location>
        <begin position="157"/>
        <end position="187"/>
    </location>
</feature>
<dbReference type="EMBL" id="JBBNAF010000011">
    <property type="protein sequence ID" value="KAK9097960.1"/>
    <property type="molecule type" value="Genomic_DNA"/>
</dbReference>
<evidence type="ECO:0000313" key="3">
    <source>
        <dbReference type="Proteomes" id="UP001420932"/>
    </source>
</evidence>
<keyword evidence="3" id="KW-1185">Reference proteome</keyword>
<protein>
    <recommendedName>
        <fullName evidence="4">Transmembrane protein</fullName>
    </recommendedName>
</protein>
<proteinExistence type="predicted"/>
<sequence>MAKQVDTNTSFNMMNYSSHELLSVLKIFITSIKNFHKNKLLLFSITFLALFLNIGVILAYFFLSLEPLSDIVTNYPIFSTYDPTSTTSTTDFLQSIFEIQKDVATLLVEQIIMILVLFVISMHYTVATIYVSAMSHLHKDITLKDLVLGTKKIWKKFVITSFYVSLLGIGFNLLFLPCVLFVVLLYFSSKLMFVFGIALLIFPTLLLLYLSVVSTLSLVESVLEEDVYGFGAIGNAERLVRGNKVQGVVICLVFMVVSGVLVFPSMSPRKVWITVAVTMAKMIFTSLFPMFSCMVYTVFYFECKKSHGEEVEFEVDDMNYIKVPTVPLVDSALPL</sequence>